<dbReference type="PROSITE" id="PS51257">
    <property type="entry name" value="PROKAR_LIPOPROTEIN"/>
    <property type="match status" value="1"/>
</dbReference>
<keyword evidence="1" id="KW-0175">Coiled coil</keyword>
<evidence type="ECO:0000313" key="4">
    <source>
        <dbReference type="Proteomes" id="UP000271374"/>
    </source>
</evidence>
<name>A0A431W6G8_9BACI</name>
<evidence type="ECO:0000256" key="1">
    <source>
        <dbReference type="SAM" id="Coils"/>
    </source>
</evidence>
<reference evidence="3 4" key="1">
    <citation type="submission" date="2018-12" db="EMBL/GenBank/DDBJ databases">
        <title>Bacillus yapensis draft genome sequence.</title>
        <authorList>
            <person name="Yu L."/>
            <person name="Xu X."/>
            <person name="Tang X."/>
        </authorList>
    </citation>
    <scope>NUCLEOTIDE SEQUENCE [LARGE SCALE GENOMIC DNA]</scope>
    <source>
        <strain evidence="3 4">XXST-01</strain>
    </source>
</reference>
<gene>
    <name evidence="3" type="ORF">EKG37_11975</name>
</gene>
<proteinExistence type="predicted"/>
<feature type="region of interest" description="Disordered" evidence="2">
    <location>
        <begin position="421"/>
        <end position="448"/>
    </location>
</feature>
<accession>A0A431W6G8</accession>
<feature type="compositionally biased region" description="Basic and acidic residues" evidence="2">
    <location>
        <begin position="425"/>
        <end position="448"/>
    </location>
</feature>
<organism evidence="3 4">
    <name type="scientific">Bacillus yapensis</name>
    <dbReference type="NCBI Taxonomy" id="2492960"/>
    <lineage>
        <taxon>Bacteria</taxon>
        <taxon>Bacillati</taxon>
        <taxon>Bacillota</taxon>
        <taxon>Bacilli</taxon>
        <taxon>Bacillales</taxon>
        <taxon>Bacillaceae</taxon>
        <taxon>Bacillus</taxon>
    </lineage>
</organism>
<dbReference type="RefSeq" id="WP_126408909.1">
    <property type="nucleotide sequence ID" value="NZ_RXNT01000009.1"/>
</dbReference>
<sequence>MKRKSKKRVSLFLIVSIMLGCVFSSSFIESTSIRANAEATSEDSGGFIIESEKVDGVLDLVGIVAGKITIYEGDIYGLTITKKVNRGDNQEPLVIRIKSPGPIPVKQLTASTKGNSIPEFTGLCTPGKAGRICMENVTMTVTAQQAASIALPNATVETCYASQCGPVADGGSMSEEDLKKLLQQFEDNESSLKEILEMLESDSEQIPALKDLLDLAKNTFETIDLDQAKSLESLLQSVTTTLDNADTETINTEELINETNELWRLEDSYLKVVSQFFEKMNDMETVSETLENNLKTMEEKLATIEAFEEKSDDKIQLAKNYAELIKIAKRTKAAEQTNVESTQIESATVRTRLEEYKKVVLPMIEEIKNLQLKMSSLNKEKAEIESETSAIKETITKQKGIFSEEEIKRLLGELLSIPGKLINNGEKETPKDSTNKQEPVQDSKVNEEVKEKVQEVINQLPTDKLTEVQEVINQLPADKLTEVQEVLKQLPTAGLTNEIPVPVIEEIVESLTEEEKEKLLEDKENPLEQLLEILNPNNLKNLLKLP</sequence>
<evidence type="ECO:0000256" key="2">
    <source>
        <dbReference type="SAM" id="MobiDB-lite"/>
    </source>
</evidence>
<dbReference type="OrthoDB" id="2831469at2"/>
<dbReference type="EMBL" id="RXNT01000009">
    <property type="protein sequence ID" value="RTR31016.1"/>
    <property type="molecule type" value="Genomic_DNA"/>
</dbReference>
<keyword evidence="4" id="KW-1185">Reference proteome</keyword>
<evidence type="ECO:0000313" key="3">
    <source>
        <dbReference type="EMBL" id="RTR31016.1"/>
    </source>
</evidence>
<protein>
    <submittedName>
        <fullName evidence="3">Uncharacterized protein</fullName>
    </submittedName>
</protein>
<dbReference type="AlphaFoldDB" id="A0A431W6G8"/>
<feature type="coiled-coil region" evidence="1">
    <location>
        <begin position="280"/>
        <end position="310"/>
    </location>
</feature>
<comment type="caution">
    <text evidence="3">The sequence shown here is derived from an EMBL/GenBank/DDBJ whole genome shotgun (WGS) entry which is preliminary data.</text>
</comment>
<dbReference type="Proteomes" id="UP000271374">
    <property type="component" value="Unassembled WGS sequence"/>
</dbReference>
<feature type="coiled-coil region" evidence="1">
    <location>
        <begin position="367"/>
        <end position="394"/>
    </location>
</feature>